<proteinExistence type="predicted"/>
<sequence length="52" mass="5737">MPNNNNIWTIELLKKDNSSIGKKNALFVATLPSPAGVWQCRIAAEAAANYYK</sequence>
<dbReference type="Proteomes" id="UP000004931">
    <property type="component" value="Unassembled WGS sequence"/>
</dbReference>
<evidence type="ECO:0000313" key="1">
    <source>
        <dbReference type="EMBL" id="EAW30724.1"/>
    </source>
</evidence>
<dbReference type="AlphaFoldDB" id="A0YE88"/>
<reference evidence="1 2" key="1">
    <citation type="journal article" date="2010" name="J. Bacteriol.">
        <title>Genome sequence of the oligotrophic marine Gammaproteobacterium HTCC2143, isolated from the Oregon Coast.</title>
        <authorList>
            <person name="Oh H.M."/>
            <person name="Kang I."/>
            <person name="Ferriera S."/>
            <person name="Giovannoni S.J."/>
            <person name="Cho J.C."/>
        </authorList>
    </citation>
    <scope>NUCLEOTIDE SEQUENCE [LARGE SCALE GENOMIC DNA]</scope>
    <source>
        <strain evidence="1 2">HTCC2143</strain>
    </source>
</reference>
<keyword evidence="2" id="KW-1185">Reference proteome</keyword>
<gene>
    <name evidence="1" type="ORF">GP2143_02334</name>
</gene>
<name>A0YE88_9GAMM</name>
<dbReference type="STRING" id="247633.GP2143_02334"/>
<evidence type="ECO:0000313" key="2">
    <source>
        <dbReference type="Proteomes" id="UP000004931"/>
    </source>
</evidence>
<comment type="caution">
    <text evidence="1">The sequence shown here is derived from an EMBL/GenBank/DDBJ whole genome shotgun (WGS) entry which is preliminary data.</text>
</comment>
<organism evidence="1 2">
    <name type="scientific">marine gamma proteobacterium HTCC2143</name>
    <dbReference type="NCBI Taxonomy" id="247633"/>
    <lineage>
        <taxon>Bacteria</taxon>
        <taxon>Pseudomonadati</taxon>
        <taxon>Pseudomonadota</taxon>
        <taxon>Gammaproteobacteria</taxon>
        <taxon>Cellvibrionales</taxon>
        <taxon>Spongiibacteraceae</taxon>
        <taxon>BD1-7 clade</taxon>
    </lineage>
</organism>
<dbReference type="EMBL" id="AAVT01000006">
    <property type="protein sequence ID" value="EAW30724.1"/>
    <property type="molecule type" value="Genomic_DNA"/>
</dbReference>
<protein>
    <submittedName>
        <fullName evidence="1">Uncharacterized protein</fullName>
    </submittedName>
</protein>
<accession>A0YE88</accession>